<dbReference type="AlphaFoldDB" id="Q0I327"/>
<evidence type="ECO:0000256" key="1">
    <source>
        <dbReference type="ARBA" id="ARBA00004651"/>
    </source>
</evidence>
<feature type="transmembrane region" description="Helical" evidence="7">
    <location>
        <begin position="43"/>
        <end position="60"/>
    </location>
</feature>
<reference evidence="8" key="1">
    <citation type="submission" date="2006-08" db="EMBL/GenBank/DDBJ databases">
        <title>Complete genome sequence of Haemophilus somnus 129PT.</title>
        <authorList>
            <person name="Copeland A."/>
            <person name="Lucas S."/>
            <person name="Lapidus A."/>
            <person name="Barry K."/>
            <person name="Glavina del Rio T."/>
            <person name="Hammon N."/>
            <person name="Dalin E."/>
            <person name="Tice H."/>
            <person name="Pitluck S."/>
            <person name="Brettin T.S."/>
            <person name="Bruce D."/>
            <person name="Challacombe J.F."/>
            <person name="Chertkov O."/>
            <person name="Detter J.C."/>
            <person name="Gilna P."/>
            <person name="Han S."/>
            <person name="Misra M."/>
            <person name="Tapia R."/>
            <person name="Thayer N.N."/>
            <person name="Xie G."/>
            <person name="Inzana T.J."/>
            <person name="Duncan A.J."/>
            <person name="Siddaramppa S."/>
            <person name="Richardson P."/>
        </authorList>
    </citation>
    <scope>NUCLEOTIDE SEQUENCE</scope>
    <source>
        <strain evidence="8">129PT</strain>
    </source>
</reference>
<dbReference type="NCBIfam" id="NF002791">
    <property type="entry name" value="PRK02913.1"/>
    <property type="match status" value="1"/>
</dbReference>
<comment type="subcellular location">
    <subcellularLocation>
        <location evidence="1 7">Cell membrane</location>
        <topology evidence="1 7">Multi-pass membrane protein</topology>
    </subcellularLocation>
</comment>
<evidence type="ECO:0000313" key="8">
    <source>
        <dbReference type="EMBL" id="ABI24883.1"/>
    </source>
</evidence>
<comment type="similarity">
    <text evidence="2 7">Belongs to the UPF0266 family.</text>
</comment>
<keyword evidence="4 7" id="KW-0812">Transmembrane</keyword>
<organism evidence="8">
    <name type="scientific">Histophilus somni (strain 129Pt)</name>
    <name type="common">Haemophilus somnus</name>
    <dbReference type="NCBI Taxonomy" id="205914"/>
    <lineage>
        <taxon>Bacteria</taxon>
        <taxon>Pseudomonadati</taxon>
        <taxon>Pseudomonadota</taxon>
        <taxon>Gammaproteobacteria</taxon>
        <taxon>Pasteurellales</taxon>
        <taxon>Pasteurellaceae</taxon>
        <taxon>Histophilus</taxon>
    </lineage>
</organism>
<evidence type="ECO:0000256" key="6">
    <source>
        <dbReference type="ARBA" id="ARBA00023136"/>
    </source>
</evidence>
<accession>Q0I327</accession>
<proteinExistence type="inferred from homology"/>
<dbReference type="PIRSF" id="PIRSF020687">
    <property type="entry name" value="UCP020687"/>
    <property type="match status" value="1"/>
</dbReference>
<evidence type="ECO:0000256" key="7">
    <source>
        <dbReference type="HAMAP-Rule" id="MF_01071"/>
    </source>
</evidence>
<protein>
    <recommendedName>
        <fullName evidence="7">UPF0266 membrane protein HS_0606</fullName>
    </recommendedName>
</protein>
<dbReference type="GO" id="GO:0005886">
    <property type="term" value="C:plasma membrane"/>
    <property type="evidence" value="ECO:0007669"/>
    <property type="project" value="UniProtKB-SubCell"/>
</dbReference>
<feature type="transmembrane region" description="Helical" evidence="7">
    <location>
        <begin position="6"/>
        <end position="23"/>
    </location>
</feature>
<dbReference type="HOGENOM" id="CLU_133645_0_0_6"/>
<dbReference type="HAMAP" id="MF_01071">
    <property type="entry name" value="UPF0266"/>
    <property type="match status" value="1"/>
</dbReference>
<feature type="transmembrane region" description="Helical" evidence="7">
    <location>
        <begin position="66"/>
        <end position="84"/>
    </location>
</feature>
<name>Q0I327_HISS1</name>
<keyword evidence="5 7" id="KW-1133">Transmembrane helix</keyword>
<dbReference type="InterPro" id="IPR009328">
    <property type="entry name" value="DUF986"/>
</dbReference>
<sequence>MVNAFLIVGICCFFLYAFYDQFLMDYLKGTTKLKVRLKKRAKIDALIFIVLIAIILYQNSGQINAITLYFLAISILLSLYIAFIRFPVLLLKEQGFFFENIYIDYAKIRQINLFENNTLIIELKNKKHLMISPENLQDIEKIVHFFGGYKSLSNKRTAK</sequence>
<gene>
    <name evidence="8" type="ordered locus">HS_0606</name>
</gene>
<dbReference type="EMBL" id="CP000436">
    <property type="protein sequence ID" value="ABI24883.1"/>
    <property type="molecule type" value="Genomic_DNA"/>
</dbReference>
<dbReference type="Pfam" id="PF06173">
    <property type="entry name" value="DUF986"/>
    <property type="match status" value="1"/>
</dbReference>
<dbReference type="eggNOG" id="COG4811">
    <property type="taxonomic scope" value="Bacteria"/>
</dbReference>
<evidence type="ECO:0000256" key="4">
    <source>
        <dbReference type="ARBA" id="ARBA00022692"/>
    </source>
</evidence>
<evidence type="ECO:0000256" key="5">
    <source>
        <dbReference type="ARBA" id="ARBA00022989"/>
    </source>
</evidence>
<keyword evidence="6 7" id="KW-0472">Membrane</keyword>
<evidence type="ECO:0000256" key="2">
    <source>
        <dbReference type="ARBA" id="ARBA00009962"/>
    </source>
</evidence>
<dbReference type="KEGG" id="hso:HS_0606"/>
<keyword evidence="3 7" id="KW-1003">Cell membrane</keyword>
<evidence type="ECO:0000256" key="3">
    <source>
        <dbReference type="ARBA" id="ARBA00022475"/>
    </source>
</evidence>